<feature type="transmembrane region" description="Helical" evidence="8">
    <location>
        <begin position="479"/>
        <end position="497"/>
    </location>
</feature>
<sequence length="614" mass="66836">MPAVPYEEFALDQQEPTTRRSRFCGLRDFIDLTDEYLSASRLGWMFHLSGSGHPNEIQGATLLREIRAGLTTFATMAYIIAVNASLISQTGGVCECDLADKMQCDTLADFRACKEDVRRDLVTATAAIGGMASFTFGLLTNLPVAIAPGMGLNAYFAFQVVGINGTGPIPYRTALTAIFAEGFIFIFLALTGMRQWLVKLIPATIKTATGVGIGFLLTEIGLSYSAGIGAITGGGGTAPLTLGGCPQEKINPATGMCESGQMSNPKLWLAVFCGGLLTAYLMAYRVKYSLVIGIALVSIISWPRHTSVTYFPDTPEGDSRYEFFKQGVAWHPLKKTLNQLDWSVGESGSHFALALFTFLYVDIIDATATLYSMVRFCGVVDPKDGDFPRSTIAYCIDAAFISISALFGSSPVTAFIESGAGIAEGGRTGLTSMVTGLCFIVSLFFAPIFASIPPWATGCTLVLVGCMMIRQITQINWRYIGDVLPSFVVMTFIPFSYSVAYGLIAGIFVYTVLNGLIGLTVLVSGSRLEPREYDMKEYWTWKNIGQPPWYVRAIRRHRQRSGSSPTDRRNTFKPHEHGHASFVESQHGNSAKDDSPVISDLPILSRPMPEARLR</sequence>
<dbReference type="Proteomes" id="UP000039046">
    <property type="component" value="Unassembled WGS sequence"/>
</dbReference>
<feature type="transmembrane region" description="Helical" evidence="8">
    <location>
        <begin position="351"/>
        <end position="371"/>
    </location>
</feature>
<dbReference type="AlphaFoldDB" id="A0A0A1TC26"/>
<organism evidence="9 10">
    <name type="scientific">[Torrubiella] hemipterigena</name>
    <dbReference type="NCBI Taxonomy" id="1531966"/>
    <lineage>
        <taxon>Eukaryota</taxon>
        <taxon>Fungi</taxon>
        <taxon>Dikarya</taxon>
        <taxon>Ascomycota</taxon>
        <taxon>Pezizomycotina</taxon>
        <taxon>Sordariomycetes</taxon>
        <taxon>Hypocreomycetidae</taxon>
        <taxon>Hypocreales</taxon>
        <taxon>Clavicipitaceae</taxon>
        <taxon>Clavicipitaceae incertae sedis</taxon>
        <taxon>'Torrubiella' clade</taxon>
    </lineage>
</organism>
<dbReference type="GO" id="GO:0005345">
    <property type="term" value="F:purine nucleobase transmembrane transporter activity"/>
    <property type="evidence" value="ECO:0007669"/>
    <property type="project" value="TreeGrafter"/>
</dbReference>
<feature type="region of interest" description="Disordered" evidence="7">
    <location>
        <begin position="582"/>
        <end position="614"/>
    </location>
</feature>
<comment type="subcellular location">
    <subcellularLocation>
        <location evidence="1">Membrane</location>
        <topology evidence="1">Multi-pass membrane protein</topology>
    </subcellularLocation>
</comment>
<name>A0A0A1TC26_9HYPO</name>
<dbReference type="Pfam" id="PF00860">
    <property type="entry name" value="Xan_ur_permease"/>
    <property type="match status" value="1"/>
</dbReference>
<evidence type="ECO:0000256" key="6">
    <source>
        <dbReference type="ARBA" id="ARBA00023136"/>
    </source>
</evidence>
<keyword evidence="10" id="KW-1185">Reference proteome</keyword>
<feature type="transmembrane region" description="Helical" evidence="8">
    <location>
        <begin position="267"/>
        <end position="284"/>
    </location>
</feature>
<dbReference type="HOGENOM" id="CLU_024508_3_2_1"/>
<dbReference type="GO" id="GO:0005886">
    <property type="term" value="C:plasma membrane"/>
    <property type="evidence" value="ECO:0007669"/>
    <property type="project" value="TreeGrafter"/>
</dbReference>
<evidence type="ECO:0000256" key="7">
    <source>
        <dbReference type="SAM" id="MobiDB-lite"/>
    </source>
</evidence>
<dbReference type="InterPro" id="IPR045018">
    <property type="entry name" value="Azg-like"/>
</dbReference>
<keyword evidence="6 8" id="KW-0472">Membrane</keyword>
<gene>
    <name evidence="9" type="ORF">VHEMI10135</name>
</gene>
<evidence type="ECO:0000256" key="5">
    <source>
        <dbReference type="ARBA" id="ARBA00022989"/>
    </source>
</evidence>
<dbReference type="InterPro" id="IPR006043">
    <property type="entry name" value="NCS2"/>
</dbReference>
<dbReference type="PANTHER" id="PTHR43337">
    <property type="entry name" value="XANTHINE/URACIL PERMEASE C887.17-RELATED"/>
    <property type="match status" value="1"/>
</dbReference>
<dbReference type="EMBL" id="CDHN01000007">
    <property type="protein sequence ID" value="CEJ94616.1"/>
    <property type="molecule type" value="Genomic_DNA"/>
</dbReference>
<evidence type="ECO:0000256" key="1">
    <source>
        <dbReference type="ARBA" id="ARBA00004141"/>
    </source>
</evidence>
<reference evidence="9 10" key="1">
    <citation type="journal article" date="2015" name="Genome Announc.">
        <title>Draft Genome Sequence and Gene Annotation of the Entomopathogenic Fungus Verticillium hemipterigenum.</title>
        <authorList>
            <person name="Horn F."/>
            <person name="Habel A."/>
            <person name="Scharf D.H."/>
            <person name="Dworschak J."/>
            <person name="Brakhage A.A."/>
            <person name="Guthke R."/>
            <person name="Hertweck C."/>
            <person name="Linde J."/>
        </authorList>
    </citation>
    <scope>NUCLEOTIDE SEQUENCE [LARGE SCALE GENOMIC DNA]</scope>
</reference>
<dbReference type="PANTHER" id="PTHR43337:SF3">
    <property type="entry name" value="PURINE TRANSPORTER"/>
    <property type="match status" value="1"/>
</dbReference>
<evidence type="ECO:0000256" key="3">
    <source>
        <dbReference type="ARBA" id="ARBA00022448"/>
    </source>
</evidence>
<evidence type="ECO:0000256" key="2">
    <source>
        <dbReference type="ARBA" id="ARBA00005697"/>
    </source>
</evidence>
<evidence type="ECO:0000313" key="9">
    <source>
        <dbReference type="EMBL" id="CEJ94616.1"/>
    </source>
</evidence>
<evidence type="ECO:0000256" key="4">
    <source>
        <dbReference type="ARBA" id="ARBA00022692"/>
    </source>
</evidence>
<keyword evidence="3" id="KW-0813">Transport</keyword>
<dbReference type="GO" id="GO:0015854">
    <property type="term" value="P:guanine transport"/>
    <property type="evidence" value="ECO:0007669"/>
    <property type="project" value="TreeGrafter"/>
</dbReference>
<keyword evidence="5 8" id="KW-1133">Transmembrane helix</keyword>
<dbReference type="GO" id="GO:0015853">
    <property type="term" value="P:adenine transport"/>
    <property type="evidence" value="ECO:0007669"/>
    <property type="project" value="TreeGrafter"/>
</dbReference>
<evidence type="ECO:0000256" key="8">
    <source>
        <dbReference type="SAM" id="Phobius"/>
    </source>
</evidence>
<accession>A0A0A1TC26</accession>
<feature type="transmembrane region" description="Helical" evidence="8">
    <location>
        <begin position="503"/>
        <end position="523"/>
    </location>
</feature>
<feature type="transmembrane region" description="Helical" evidence="8">
    <location>
        <begin position="121"/>
        <end position="149"/>
    </location>
</feature>
<feature type="transmembrane region" description="Helical" evidence="8">
    <location>
        <begin position="169"/>
        <end position="190"/>
    </location>
</feature>
<proteinExistence type="inferred from homology"/>
<dbReference type="OrthoDB" id="431212at2759"/>
<protein>
    <submittedName>
        <fullName evidence="9">Putative Permease</fullName>
    </submittedName>
</protein>
<feature type="transmembrane region" description="Helical" evidence="8">
    <location>
        <begin position="391"/>
        <end position="416"/>
    </location>
</feature>
<comment type="similarity">
    <text evidence="2">Belongs to the nucleobase:cation symporter-2 (NCS2) (TC 2.A.40) family. Azg-like subfamily.</text>
</comment>
<dbReference type="STRING" id="1531966.A0A0A1TC26"/>
<keyword evidence="4 8" id="KW-0812">Transmembrane</keyword>
<evidence type="ECO:0000313" key="10">
    <source>
        <dbReference type="Proteomes" id="UP000039046"/>
    </source>
</evidence>